<evidence type="ECO:0000313" key="4">
    <source>
        <dbReference type="Proteomes" id="UP001596434"/>
    </source>
</evidence>
<dbReference type="RefSeq" id="WP_379702488.1">
    <property type="nucleotide sequence ID" value="NZ_JBHTAT010000001.1"/>
</dbReference>
<keyword evidence="4" id="KW-1185">Reference proteome</keyword>
<proteinExistence type="predicted"/>
<comment type="caution">
    <text evidence="3">The sequence shown here is derived from an EMBL/GenBank/DDBJ whole genome shotgun (WGS) entry which is preliminary data.</text>
</comment>
<dbReference type="AlphaFoldDB" id="A0ABD5ZV80"/>
<dbReference type="GeneID" id="96952599"/>
<protein>
    <recommendedName>
        <fullName evidence="2">DUF8107 domain-containing protein</fullName>
    </recommendedName>
</protein>
<keyword evidence="1" id="KW-1133">Transmembrane helix</keyword>
<feature type="domain" description="DUF8107" evidence="2">
    <location>
        <begin position="2"/>
        <end position="57"/>
    </location>
</feature>
<name>A0ABD5ZV80_9EURY</name>
<evidence type="ECO:0000256" key="1">
    <source>
        <dbReference type="SAM" id="Phobius"/>
    </source>
</evidence>
<feature type="transmembrane region" description="Helical" evidence="1">
    <location>
        <begin position="7"/>
        <end position="28"/>
    </location>
</feature>
<dbReference type="Pfam" id="PF26409">
    <property type="entry name" value="DUF8107"/>
    <property type="match status" value="1"/>
</dbReference>
<gene>
    <name evidence="3" type="ORF">ACFQKE_03070</name>
</gene>
<keyword evidence="1" id="KW-0812">Transmembrane</keyword>
<keyword evidence="1" id="KW-0472">Membrane</keyword>
<sequence length="57" mass="6253">MAEGDPRVLFVMNLVLSSIFATVVIWGLDFIDVVALTPWNVASLALLVMALTYVVTR</sequence>
<reference evidence="3 4" key="1">
    <citation type="journal article" date="2019" name="Int. J. Syst. Evol. Microbiol.">
        <title>The Global Catalogue of Microorganisms (GCM) 10K type strain sequencing project: providing services to taxonomists for standard genome sequencing and annotation.</title>
        <authorList>
            <consortium name="The Broad Institute Genomics Platform"/>
            <consortium name="The Broad Institute Genome Sequencing Center for Infectious Disease"/>
            <person name="Wu L."/>
            <person name="Ma J."/>
        </authorList>
    </citation>
    <scope>NUCLEOTIDE SEQUENCE [LARGE SCALE GENOMIC DNA]</scope>
    <source>
        <strain evidence="3 4">GX21</strain>
    </source>
</reference>
<dbReference type="InterPro" id="IPR058420">
    <property type="entry name" value="DUF8107"/>
</dbReference>
<dbReference type="Proteomes" id="UP001596434">
    <property type="component" value="Unassembled WGS sequence"/>
</dbReference>
<accession>A0ABD5ZV80</accession>
<dbReference type="EMBL" id="JBHTAT010000001">
    <property type="protein sequence ID" value="MFC7254289.1"/>
    <property type="molecule type" value="Genomic_DNA"/>
</dbReference>
<feature type="transmembrane region" description="Helical" evidence="1">
    <location>
        <begin position="34"/>
        <end position="55"/>
    </location>
</feature>
<evidence type="ECO:0000313" key="3">
    <source>
        <dbReference type="EMBL" id="MFC7254289.1"/>
    </source>
</evidence>
<organism evidence="3 4">
    <name type="scientific">Haloplanus litoreus</name>
    <dbReference type="NCBI Taxonomy" id="767515"/>
    <lineage>
        <taxon>Archaea</taxon>
        <taxon>Methanobacteriati</taxon>
        <taxon>Methanobacteriota</taxon>
        <taxon>Stenosarchaea group</taxon>
        <taxon>Halobacteria</taxon>
        <taxon>Halobacteriales</taxon>
        <taxon>Haloferacaceae</taxon>
        <taxon>Haloplanus</taxon>
    </lineage>
</organism>
<evidence type="ECO:0000259" key="2">
    <source>
        <dbReference type="Pfam" id="PF26409"/>
    </source>
</evidence>